<evidence type="ECO:0000313" key="1">
    <source>
        <dbReference type="EMBL" id="ADD96402.1"/>
    </source>
</evidence>
<reference evidence="1" key="1">
    <citation type="journal article" date="2010" name="ISME J.">
        <title>Metagenome of the Mediterranean deep chlorophyll maximum studied by direct and fosmid library 454 pyrosequencing.</title>
        <authorList>
            <person name="Ghai R."/>
            <person name="Martin-Cuadrado A.B."/>
            <person name="Molto A.G."/>
            <person name="Heredia I.G."/>
            <person name="Cabrera R."/>
            <person name="Martin J."/>
            <person name="Verdu M."/>
            <person name="Deschamps P."/>
            <person name="Moreira D."/>
            <person name="Lopez-Garcia P."/>
            <person name="Mira A."/>
            <person name="Rodriguez-Valera F."/>
        </authorList>
    </citation>
    <scope>NUCLEOTIDE SEQUENCE</scope>
</reference>
<name>D6PL01_9ZZZZ</name>
<proteinExistence type="predicted"/>
<dbReference type="AlphaFoldDB" id="D6PL01"/>
<dbReference type="EMBL" id="GU943137">
    <property type="protein sequence ID" value="ADD96402.1"/>
    <property type="molecule type" value="Genomic_DNA"/>
</dbReference>
<sequence>MLWGPGAYDVYNAKMQKKKYVFSFWGARAGKCTVYPSMFSLVDKRAWKCSLDDYGDKGALSKLAP</sequence>
<protein>
    <submittedName>
        <fullName evidence="1">Uncharacterized protein</fullName>
    </submittedName>
</protein>
<accession>D6PL01</accession>
<organism evidence="1">
    <name type="scientific">uncultured organism MedDCM-OCT-S09-C234</name>
    <dbReference type="NCBI Taxonomy" id="743648"/>
    <lineage>
        <taxon>unclassified sequences</taxon>
        <taxon>environmental samples</taxon>
    </lineage>
</organism>